<reference evidence="2 3" key="1">
    <citation type="journal article" date="2012" name="BMC Genomics">
        <title>Sequencing the genome of Marssonina brunnea reveals fungus-poplar co-evolution.</title>
        <authorList>
            <person name="Zhu S."/>
            <person name="Cao Y.-Z."/>
            <person name="Jiang C."/>
            <person name="Tan B.-Y."/>
            <person name="Wang Z."/>
            <person name="Feng S."/>
            <person name="Zhang L."/>
            <person name="Su X.-H."/>
            <person name="Brejova B."/>
            <person name="Vinar T."/>
            <person name="Xu M."/>
            <person name="Wang M.-X."/>
            <person name="Zhang S.-G."/>
            <person name="Huang M.-R."/>
            <person name="Wu R."/>
            <person name="Zhou Y."/>
        </authorList>
    </citation>
    <scope>NUCLEOTIDE SEQUENCE [LARGE SCALE GENOMIC DNA]</scope>
    <source>
        <strain evidence="2 3">MB_m1</strain>
    </source>
</reference>
<dbReference type="OrthoDB" id="10303750at2759"/>
<dbReference type="InterPro" id="IPR051156">
    <property type="entry name" value="Mito/Outer_Membr_Metalloprot"/>
</dbReference>
<sequence>MLSRTGFVGSRWRSAPVLSTGSLTRHNNSSLHFGRRRQAPGYHNQYGQPRGIYGQPTQGGYKEYFQDQRGVRRRKWAQRSGLMATFMAASMGLIWVTFQEEIPVVGGKQFNIIPREWMLRHEAEWDIHVKHIHAIVNKIAPQEPGILWPEDHPTSMVVRKIWIRLLEASGYDPSLWKLHIVNAPSIAACVASLDRQVVVYSGSLHAAYDEAGMAMMLSGAIARVTMNSLAVDTSHFYFEKAAVLPVVQLIVTSFFLKRLWFVALPYSYLYFAVMKRRLSLDFMAKDFNDCTYISLEAMCRAGYDLTDALNFAVNNYYTSRDLLAELEEEAERGTVDQGYVDAIRESNYLDQLRVMKMHHMIPEITKKVGSDRMERQEPKLLPTEVYEHPGDIQPTVSWD</sequence>
<dbReference type="PANTHER" id="PTHR22726">
    <property type="entry name" value="METALLOENDOPEPTIDASE OMA1"/>
    <property type="match status" value="1"/>
</dbReference>
<dbReference type="GO" id="GO:0004222">
    <property type="term" value="F:metalloendopeptidase activity"/>
    <property type="evidence" value="ECO:0007669"/>
    <property type="project" value="TreeGrafter"/>
</dbReference>
<organism evidence="2 3">
    <name type="scientific">Marssonina brunnea f. sp. multigermtubi (strain MB_m1)</name>
    <name type="common">Marssonina leaf spot fungus</name>
    <dbReference type="NCBI Taxonomy" id="1072389"/>
    <lineage>
        <taxon>Eukaryota</taxon>
        <taxon>Fungi</taxon>
        <taxon>Dikarya</taxon>
        <taxon>Ascomycota</taxon>
        <taxon>Pezizomycotina</taxon>
        <taxon>Leotiomycetes</taxon>
        <taxon>Helotiales</taxon>
        <taxon>Drepanopezizaceae</taxon>
        <taxon>Drepanopeziza</taxon>
    </lineage>
</organism>
<dbReference type="AlphaFoldDB" id="K1W6J0"/>
<feature type="region of interest" description="Disordered" evidence="1">
    <location>
        <begin position="26"/>
        <end position="48"/>
    </location>
</feature>
<keyword evidence="3" id="KW-1185">Reference proteome</keyword>
<dbReference type="GO" id="GO:0005743">
    <property type="term" value="C:mitochondrial inner membrane"/>
    <property type="evidence" value="ECO:0007669"/>
    <property type="project" value="TreeGrafter"/>
</dbReference>
<gene>
    <name evidence="2" type="ORF">MBM_09159</name>
</gene>
<evidence type="ECO:0000313" key="2">
    <source>
        <dbReference type="EMBL" id="EKD12590.1"/>
    </source>
</evidence>
<dbReference type="KEGG" id="mbe:MBM_09159"/>
<dbReference type="HOGENOM" id="CLU_690935_0_0_1"/>
<accession>K1W6J0</accession>
<dbReference type="EMBL" id="JH921455">
    <property type="protein sequence ID" value="EKD12590.1"/>
    <property type="molecule type" value="Genomic_DNA"/>
</dbReference>
<dbReference type="GO" id="GO:0034982">
    <property type="term" value="P:mitochondrial protein processing"/>
    <property type="evidence" value="ECO:0007669"/>
    <property type="project" value="TreeGrafter"/>
</dbReference>
<proteinExistence type="predicted"/>
<dbReference type="InParanoid" id="K1W6J0"/>
<dbReference type="GO" id="GO:0006515">
    <property type="term" value="P:protein quality control for misfolded or incompletely synthesized proteins"/>
    <property type="evidence" value="ECO:0007669"/>
    <property type="project" value="TreeGrafter"/>
</dbReference>
<protein>
    <submittedName>
        <fullName evidence="2">Uncharacterized protein</fullName>
    </submittedName>
</protein>
<evidence type="ECO:0000313" key="3">
    <source>
        <dbReference type="Proteomes" id="UP000006753"/>
    </source>
</evidence>
<evidence type="ECO:0000256" key="1">
    <source>
        <dbReference type="SAM" id="MobiDB-lite"/>
    </source>
</evidence>
<dbReference type="PANTHER" id="PTHR22726:SF1">
    <property type="entry name" value="METALLOENDOPEPTIDASE OMA1, MITOCHONDRIAL"/>
    <property type="match status" value="1"/>
</dbReference>
<dbReference type="Proteomes" id="UP000006753">
    <property type="component" value="Unassembled WGS sequence"/>
</dbReference>
<name>K1W6J0_MARBU</name>